<name>A0AAW2MC25_9LAMI</name>
<reference evidence="3" key="1">
    <citation type="submission" date="2020-06" db="EMBL/GenBank/DDBJ databases">
        <authorList>
            <person name="Li T."/>
            <person name="Hu X."/>
            <person name="Zhang T."/>
            <person name="Song X."/>
            <person name="Zhang H."/>
            <person name="Dai N."/>
            <person name="Sheng W."/>
            <person name="Hou X."/>
            <person name="Wei L."/>
        </authorList>
    </citation>
    <scope>NUCLEOTIDE SEQUENCE</scope>
    <source>
        <strain evidence="3">KEN8</strain>
        <tissue evidence="3">Leaf</tissue>
    </source>
</reference>
<organism evidence="3">
    <name type="scientific">Sesamum calycinum</name>
    <dbReference type="NCBI Taxonomy" id="2727403"/>
    <lineage>
        <taxon>Eukaryota</taxon>
        <taxon>Viridiplantae</taxon>
        <taxon>Streptophyta</taxon>
        <taxon>Embryophyta</taxon>
        <taxon>Tracheophyta</taxon>
        <taxon>Spermatophyta</taxon>
        <taxon>Magnoliopsida</taxon>
        <taxon>eudicotyledons</taxon>
        <taxon>Gunneridae</taxon>
        <taxon>Pentapetalae</taxon>
        <taxon>asterids</taxon>
        <taxon>lamiids</taxon>
        <taxon>Lamiales</taxon>
        <taxon>Pedaliaceae</taxon>
        <taxon>Sesamum</taxon>
    </lineage>
</organism>
<gene>
    <name evidence="3" type="ORF">Scaly_2233700</name>
</gene>
<dbReference type="PANTHER" id="PTHR10775">
    <property type="entry name" value="OS08G0208400 PROTEIN"/>
    <property type="match status" value="1"/>
</dbReference>
<proteinExistence type="predicted"/>
<evidence type="ECO:0000259" key="2">
    <source>
        <dbReference type="Pfam" id="PF13963"/>
    </source>
</evidence>
<reference evidence="3" key="2">
    <citation type="journal article" date="2024" name="Plant">
        <title>Genomic evolution and insights into agronomic trait innovations of Sesamum species.</title>
        <authorList>
            <person name="Miao H."/>
            <person name="Wang L."/>
            <person name="Qu L."/>
            <person name="Liu H."/>
            <person name="Sun Y."/>
            <person name="Le M."/>
            <person name="Wang Q."/>
            <person name="Wei S."/>
            <person name="Zheng Y."/>
            <person name="Lin W."/>
            <person name="Duan Y."/>
            <person name="Cao H."/>
            <person name="Xiong S."/>
            <person name="Wang X."/>
            <person name="Wei L."/>
            <person name="Li C."/>
            <person name="Ma Q."/>
            <person name="Ju M."/>
            <person name="Zhao R."/>
            <person name="Li G."/>
            <person name="Mu C."/>
            <person name="Tian Q."/>
            <person name="Mei H."/>
            <person name="Zhang T."/>
            <person name="Gao T."/>
            <person name="Zhang H."/>
        </authorList>
    </citation>
    <scope>NUCLEOTIDE SEQUENCE</scope>
    <source>
        <strain evidence="3">KEN8</strain>
    </source>
</reference>
<evidence type="ECO:0000313" key="3">
    <source>
        <dbReference type="EMBL" id="KAL0328011.1"/>
    </source>
</evidence>
<sequence length="327" mass="37784">MYNKNLSRRAGLTPEFEDGVKTFIEWAKGQRRHMDGNKIRRPCRKCKKTKYGTPDKVSYHLCMRRFMLEYYNWTSHGENIVQDYFEAPSVSQVSEEPTPTGHVEGIPDDGRRSCPVDAGPSSYCYGGGPYDYDKLGLADRFFNIVHAADQPLWEGCTQSQLGVVTELVDIKADGHISKRIYDRISQWANRILPFDHSSERLLQHLEDDVDLEYCKFCGDARYKPSRGRNPHRKKSSYVVLRYLLTTPHLQRLYSSRATVEHMTWHATHQTENESMCNPSNAESRMCKLLCVDIGSSKLDQLTRVQIRVQKVVLFGYEEIQSCIPDMR</sequence>
<dbReference type="Pfam" id="PF13963">
    <property type="entry name" value="Transpos_assoc"/>
    <property type="match status" value="1"/>
</dbReference>
<dbReference type="AlphaFoldDB" id="A0AAW2MC25"/>
<dbReference type="EMBL" id="JACGWM010000014">
    <property type="protein sequence ID" value="KAL0328011.1"/>
    <property type="molecule type" value="Genomic_DNA"/>
</dbReference>
<feature type="region of interest" description="Disordered" evidence="1">
    <location>
        <begin position="92"/>
        <end position="112"/>
    </location>
</feature>
<feature type="domain" description="Transposase-associated" evidence="2">
    <location>
        <begin position="9"/>
        <end position="78"/>
    </location>
</feature>
<comment type="caution">
    <text evidence="3">The sequence shown here is derived from an EMBL/GenBank/DDBJ whole genome shotgun (WGS) entry which is preliminary data.</text>
</comment>
<evidence type="ECO:0000256" key="1">
    <source>
        <dbReference type="SAM" id="MobiDB-lite"/>
    </source>
</evidence>
<dbReference type="PANTHER" id="PTHR10775:SF188">
    <property type="entry name" value="TRANSPOSASE-ASSOCIATED DOMAIN-CONTAINING PROTEIN"/>
    <property type="match status" value="1"/>
</dbReference>
<accession>A0AAW2MC25</accession>
<protein>
    <recommendedName>
        <fullName evidence="2">Transposase-associated domain-containing protein</fullName>
    </recommendedName>
</protein>
<dbReference type="InterPro" id="IPR029480">
    <property type="entry name" value="Transpos_assoc"/>
</dbReference>